<accession>A0A4Y1ZZL8</accession>
<keyword evidence="2" id="KW-1185">Reference proteome</keyword>
<evidence type="ECO:0000313" key="1">
    <source>
        <dbReference type="EMBL" id="GBL72918.1"/>
    </source>
</evidence>
<evidence type="ECO:0000313" key="2">
    <source>
        <dbReference type="Proteomes" id="UP000499080"/>
    </source>
</evidence>
<dbReference type="AlphaFoldDB" id="A0A4Y1ZZL8"/>
<protein>
    <submittedName>
        <fullName evidence="1">Uncharacterized protein</fullName>
    </submittedName>
</protein>
<name>A0A4Y1ZZL8_ARAVE</name>
<proteinExistence type="predicted"/>
<sequence length="102" mass="11832">MREVRDYRHSKLPFAWRAKSCVLHHGNTLARRSLLVSNELSKHHIHFRDQLIPLICPYGTFSLAEEFYLRNNDSQVPKKCSDEGIGGYGKRSLVISIYICEL</sequence>
<reference evidence="1 2" key="1">
    <citation type="journal article" date="2019" name="Sci. Rep.">
        <title>Orb-weaving spider Araneus ventricosus genome elucidates the spidroin gene catalogue.</title>
        <authorList>
            <person name="Kono N."/>
            <person name="Nakamura H."/>
            <person name="Ohtoshi R."/>
            <person name="Moran D.A.P."/>
            <person name="Shinohara A."/>
            <person name="Yoshida Y."/>
            <person name="Fujiwara M."/>
            <person name="Mori M."/>
            <person name="Tomita M."/>
            <person name="Arakawa K."/>
        </authorList>
    </citation>
    <scope>NUCLEOTIDE SEQUENCE [LARGE SCALE GENOMIC DNA]</scope>
</reference>
<comment type="caution">
    <text evidence="1">The sequence shown here is derived from an EMBL/GenBank/DDBJ whole genome shotgun (WGS) entry which is preliminary data.</text>
</comment>
<gene>
    <name evidence="1" type="ORF">AVEN_128105_1</name>
</gene>
<organism evidence="1 2">
    <name type="scientific">Araneus ventricosus</name>
    <name type="common">Orbweaver spider</name>
    <name type="synonym">Epeira ventricosa</name>
    <dbReference type="NCBI Taxonomy" id="182803"/>
    <lineage>
        <taxon>Eukaryota</taxon>
        <taxon>Metazoa</taxon>
        <taxon>Ecdysozoa</taxon>
        <taxon>Arthropoda</taxon>
        <taxon>Chelicerata</taxon>
        <taxon>Arachnida</taxon>
        <taxon>Araneae</taxon>
        <taxon>Araneomorphae</taxon>
        <taxon>Entelegynae</taxon>
        <taxon>Araneoidea</taxon>
        <taxon>Araneidae</taxon>
        <taxon>Araneus</taxon>
    </lineage>
</organism>
<dbReference type="Proteomes" id="UP000499080">
    <property type="component" value="Unassembled WGS sequence"/>
</dbReference>
<dbReference type="EMBL" id="BGPR01000002">
    <property type="protein sequence ID" value="GBL72918.1"/>
    <property type="molecule type" value="Genomic_DNA"/>
</dbReference>